<organism evidence="8 9">
    <name type="scientific">Litorilinea aerophila</name>
    <dbReference type="NCBI Taxonomy" id="1204385"/>
    <lineage>
        <taxon>Bacteria</taxon>
        <taxon>Bacillati</taxon>
        <taxon>Chloroflexota</taxon>
        <taxon>Caldilineae</taxon>
        <taxon>Caldilineales</taxon>
        <taxon>Caldilineaceae</taxon>
        <taxon>Litorilinea</taxon>
    </lineage>
</organism>
<dbReference type="RefSeq" id="WP_141610978.1">
    <property type="nucleotide sequence ID" value="NZ_VIGC02000020.1"/>
</dbReference>
<dbReference type="PANTHER" id="PTHR43101">
    <property type="entry name" value="BETA-FRUCTOSIDASE"/>
    <property type="match status" value="1"/>
</dbReference>
<evidence type="ECO:0000256" key="1">
    <source>
        <dbReference type="ARBA" id="ARBA00009902"/>
    </source>
</evidence>
<evidence type="ECO:0000256" key="2">
    <source>
        <dbReference type="ARBA" id="ARBA00012758"/>
    </source>
</evidence>
<dbReference type="Gene3D" id="2.115.10.20">
    <property type="entry name" value="Glycosyl hydrolase domain, family 43"/>
    <property type="match status" value="1"/>
</dbReference>
<dbReference type="Pfam" id="PF08244">
    <property type="entry name" value="Glyco_hydro_32C"/>
    <property type="match status" value="1"/>
</dbReference>
<dbReference type="CDD" id="cd08996">
    <property type="entry name" value="GH32_FFase"/>
    <property type="match status" value="1"/>
</dbReference>
<evidence type="ECO:0000259" key="7">
    <source>
        <dbReference type="Pfam" id="PF08244"/>
    </source>
</evidence>
<proteinExistence type="inferred from homology"/>
<dbReference type="InterPro" id="IPR023296">
    <property type="entry name" value="Glyco_hydro_beta-prop_sf"/>
</dbReference>
<dbReference type="SUPFAM" id="SSF49899">
    <property type="entry name" value="Concanavalin A-like lectins/glucanases"/>
    <property type="match status" value="1"/>
</dbReference>
<dbReference type="FunCoup" id="A0A540VF52">
    <property type="interactions" value="95"/>
</dbReference>
<dbReference type="OrthoDB" id="9759709at2"/>
<dbReference type="InterPro" id="IPR013148">
    <property type="entry name" value="Glyco_hydro_32_N"/>
</dbReference>
<dbReference type="PROSITE" id="PS00609">
    <property type="entry name" value="GLYCOSYL_HYDROL_F32"/>
    <property type="match status" value="1"/>
</dbReference>
<dbReference type="InterPro" id="IPR018053">
    <property type="entry name" value="Glyco_hydro_32_AS"/>
</dbReference>
<evidence type="ECO:0000256" key="5">
    <source>
        <dbReference type="RuleBase" id="RU362110"/>
    </source>
</evidence>
<comment type="similarity">
    <text evidence="1 5">Belongs to the glycosyl hydrolase 32 family.</text>
</comment>
<dbReference type="InterPro" id="IPR013320">
    <property type="entry name" value="ConA-like_dom_sf"/>
</dbReference>
<dbReference type="AlphaFoldDB" id="A0A540VF52"/>
<keyword evidence="4 5" id="KW-0326">Glycosidase</keyword>
<dbReference type="InterPro" id="IPR001362">
    <property type="entry name" value="Glyco_hydro_32"/>
</dbReference>
<dbReference type="SUPFAM" id="SSF75005">
    <property type="entry name" value="Arabinanase/levansucrase/invertase"/>
    <property type="match status" value="1"/>
</dbReference>
<dbReference type="Pfam" id="PF00251">
    <property type="entry name" value="Glyco_hydro_32N"/>
    <property type="match status" value="1"/>
</dbReference>
<evidence type="ECO:0000259" key="6">
    <source>
        <dbReference type="Pfam" id="PF00251"/>
    </source>
</evidence>
<feature type="domain" description="Glycosyl hydrolase family 32 N-terminal" evidence="6">
    <location>
        <begin position="33"/>
        <end position="320"/>
    </location>
</feature>
<protein>
    <recommendedName>
        <fullName evidence="2">beta-fructofuranosidase</fullName>
        <ecNumber evidence="2">3.2.1.26</ecNumber>
    </recommendedName>
</protein>
<reference evidence="8 9" key="1">
    <citation type="submission" date="2019-06" db="EMBL/GenBank/DDBJ databases">
        <title>Genome sequence of Litorilinea aerophila BAA-2444.</title>
        <authorList>
            <person name="Maclea K.S."/>
            <person name="Maurais E.G."/>
            <person name="Iannazzi L.C."/>
        </authorList>
    </citation>
    <scope>NUCLEOTIDE SEQUENCE [LARGE SCALE GENOMIC DNA]</scope>
    <source>
        <strain evidence="8 9">ATCC BAA-2444</strain>
    </source>
</reference>
<keyword evidence="3 5" id="KW-0378">Hydrolase</keyword>
<dbReference type="InterPro" id="IPR051214">
    <property type="entry name" value="GH32_Enzymes"/>
</dbReference>
<dbReference type="EC" id="3.2.1.26" evidence="2"/>
<evidence type="ECO:0000313" key="9">
    <source>
        <dbReference type="Proteomes" id="UP000317371"/>
    </source>
</evidence>
<evidence type="ECO:0000256" key="3">
    <source>
        <dbReference type="ARBA" id="ARBA00022801"/>
    </source>
</evidence>
<dbReference type="SMART" id="SM00640">
    <property type="entry name" value="Glyco_32"/>
    <property type="match status" value="1"/>
</dbReference>
<dbReference type="InterPro" id="IPR013189">
    <property type="entry name" value="Glyco_hydro_32_C"/>
</dbReference>
<comment type="caution">
    <text evidence="8">The sequence shown here is derived from an EMBL/GenBank/DDBJ whole genome shotgun (WGS) entry which is preliminary data.</text>
</comment>
<dbReference type="EMBL" id="VIGC01000020">
    <property type="protein sequence ID" value="TQE94753.1"/>
    <property type="molecule type" value="Genomic_DNA"/>
</dbReference>
<keyword evidence="9" id="KW-1185">Reference proteome</keyword>
<accession>A0A540VF52</accession>
<dbReference type="InParanoid" id="A0A540VF52"/>
<dbReference type="GO" id="GO:0005975">
    <property type="term" value="P:carbohydrate metabolic process"/>
    <property type="evidence" value="ECO:0007669"/>
    <property type="project" value="InterPro"/>
</dbReference>
<dbReference type="PANTHER" id="PTHR43101:SF1">
    <property type="entry name" value="BETA-FRUCTOSIDASE"/>
    <property type="match status" value="1"/>
</dbReference>
<sequence>MPTHPNPAIARAMASVEAAAARAAADPTRPIYHFRPPANWMNDPNGTIYHNGYYHLFYQHNPYDDQWGHIHWGHARSTDLVHWEHLPIALWPSTELGEAHCFSGCARVNGQGQPMLFYTKVGPDQDGHRPPNEQWAALGDPDWITWQKHPANPILSLETHGGPPFEGDWRDPYIFEEAGRTFLVLGGAFDEVAAVALYEADDDSLTRWHYRGLLHQSPRSAVRFHECPNFFKVGDQWILLTSPYRPVEYLTGTFHLDSLTFTPSRHGILDPGQGQVPNFYATNTLYDPTGRCILLGWVRGFPPGRGWNGCLALPRVLTLGPDGIPRQSPVPEVAQLRAEHTACADLPLSPSGYVLDAEGDALEIHLSCRLGKAQAVELRLRRSPDGEEAIPVTWDGRSLTVAGTAVPLAEPTQPALKLQLFLDRSVLELFADDGRIAVTRVIQADPGHQGLELRAQGGTAHVESLDIWRMRPI</sequence>
<dbReference type="Gene3D" id="2.60.120.560">
    <property type="entry name" value="Exo-inulinase, domain 1"/>
    <property type="match status" value="1"/>
</dbReference>
<evidence type="ECO:0000313" key="8">
    <source>
        <dbReference type="EMBL" id="TQE94753.1"/>
    </source>
</evidence>
<feature type="domain" description="Glycosyl hydrolase family 32 C-terminal" evidence="7">
    <location>
        <begin position="353"/>
        <end position="468"/>
    </location>
</feature>
<dbReference type="GO" id="GO:0004564">
    <property type="term" value="F:beta-fructofuranosidase activity"/>
    <property type="evidence" value="ECO:0007669"/>
    <property type="project" value="UniProtKB-EC"/>
</dbReference>
<evidence type="ECO:0000256" key="4">
    <source>
        <dbReference type="ARBA" id="ARBA00023295"/>
    </source>
</evidence>
<gene>
    <name evidence="8" type="ORF">FKZ61_15100</name>
</gene>
<name>A0A540VF52_9CHLR</name>
<dbReference type="Proteomes" id="UP000317371">
    <property type="component" value="Unassembled WGS sequence"/>
</dbReference>